<dbReference type="EMBL" id="AKVJ01000030">
    <property type="protein sequence ID" value="EIW17495.1"/>
    <property type="molecule type" value="Genomic_DNA"/>
</dbReference>
<reference evidence="2 3" key="1">
    <citation type="journal article" date="2012" name="J. Bacteriol.">
        <title>Draft Genome Sequences for Two Metal-Reducing Pelosinus fermentans Strains Isolated from a Cr(VI)-Contaminated Site and for Type Strain R7.</title>
        <authorList>
            <person name="Brown S.D."/>
            <person name="Podar M."/>
            <person name="Klingeman D.M."/>
            <person name="Johnson C.M."/>
            <person name="Yang Z.K."/>
            <person name="Utturkar S.M."/>
            <person name="Land M.L."/>
            <person name="Mosher J.J."/>
            <person name="Hurt R.A.Jr."/>
            <person name="Phelps T.J."/>
            <person name="Palumbo A.V."/>
            <person name="Arkin A.P."/>
            <person name="Hazen T.C."/>
            <person name="Elias D.A."/>
        </authorList>
    </citation>
    <scope>NUCLEOTIDE SEQUENCE [LARGE SCALE GENOMIC DNA]</scope>
    <source>
        <strain evidence="2 3">B4</strain>
    </source>
</reference>
<evidence type="ECO:0000313" key="2">
    <source>
        <dbReference type="EMBL" id="EIW17495.1"/>
    </source>
</evidence>
<evidence type="ECO:0000256" key="1">
    <source>
        <dbReference type="SAM" id="Phobius"/>
    </source>
</evidence>
<protein>
    <submittedName>
        <fullName evidence="2">Uncharacterized protein</fullName>
    </submittedName>
</protein>
<dbReference type="Proteomes" id="UP000004324">
    <property type="component" value="Unassembled WGS sequence"/>
</dbReference>
<organism evidence="2 3">
    <name type="scientific">Pelosinus fermentans B4</name>
    <dbReference type="NCBI Taxonomy" id="1149862"/>
    <lineage>
        <taxon>Bacteria</taxon>
        <taxon>Bacillati</taxon>
        <taxon>Bacillota</taxon>
        <taxon>Negativicutes</taxon>
        <taxon>Selenomonadales</taxon>
        <taxon>Sporomusaceae</taxon>
        <taxon>Pelosinus</taxon>
    </lineage>
</organism>
<feature type="transmembrane region" description="Helical" evidence="1">
    <location>
        <begin position="76"/>
        <end position="99"/>
    </location>
</feature>
<comment type="caution">
    <text evidence="2">The sequence shown here is derived from an EMBL/GenBank/DDBJ whole genome shotgun (WGS) entry which is preliminary data.</text>
</comment>
<dbReference type="PATRIC" id="fig|1149862.3.peg.3213"/>
<feature type="transmembrane region" description="Helical" evidence="1">
    <location>
        <begin position="190"/>
        <end position="208"/>
    </location>
</feature>
<sequence length="214" mass="24580">MSIPNKQLLTWRLFPSTGVSVLLAALLIPIGLFLPGWWGWENGPIENTQVVILIVGAIVSWLAARRNWDDIQMRNLWLWSILVWLLMVGRELSWGRVFFDPVSTGPEGPMFPSVRAVWYGQYVYPALTLIIITTLTGLWRNFNWGNMKEKLCISAVDGILLILAAIASQLIFERNLILILQPYSQVLEEWSELMVYWCMVSMVLVIGFKKENLR</sequence>
<feature type="transmembrane region" description="Helical" evidence="1">
    <location>
        <begin position="119"/>
        <end position="139"/>
    </location>
</feature>
<dbReference type="OrthoDB" id="1679451at2"/>
<keyword evidence="1" id="KW-0812">Transmembrane</keyword>
<keyword evidence="1" id="KW-1133">Transmembrane helix</keyword>
<evidence type="ECO:0000313" key="3">
    <source>
        <dbReference type="Proteomes" id="UP000004324"/>
    </source>
</evidence>
<keyword evidence="3" id="KW-1185">Reference proteome</keyword>
<gene>
    <name evidence="2" type="ORF">FB4_4244</name>
</gene>
<accession>I8RHR4</accession>
<proteinExistence type="predicted"/>
<dbReference type="AlphaFoldDB" id="I8RHR4"/>
<feature type="transmembrane region" description="Helical" evidence="1">
    <location>
        <begin position="151"/>
        <end position="170"/>
    </location>
</feature>
<feature type="transmembrane region" description="Helical" evidence="1">
    <location>
        <begin position="21"/>
        <end position="40"/>
    </location>
</feature>
<feature type="transmembrane region" description="Helical" evidence="1">
    <location>
        <begin position="46"/>
        <end position="64"/>
    </location>
</feature>
<name>I8RHR4_9FIRM</name>
<keyword evidence="1" id="KW-0472">Membrane</keyword>
<dbReference type="RefSeq" id="WP_007935948.1">
    <property type="nucleotide sequence ID" value="NZ_AKVJ01000030.1"/>
</dbReference>